<evidence type="ECO:0000313" key="2">
    <source>
        <dbReference type="EMBL" id="KAL2619945.1"/>
    </source>
</evidence>
<dbReference type="PANTHER" id="PTHR37191:SF1">
    <property type="entry name" value="OS08G0112600 PROTEIN"/>
    <property type="match status" value="1"/>
</dbReference>
<protein>
    <submittedName>
        <fullName evidence="2">Uncharacterized protein</fullName>
    </submittedName>
</protein>
<keyword evidence="3" id="KW-1185">Reference proteome</keyword>
<dbReference type="AlphaFoldDB" id="A0ABD1XZM6"/>
<dbReference type="PANTHER" id="PTHR37191">
    <property type="entry name" value="ZINC FINGER/BTB DOMAIN PROTEIN"/>
    <property type="match status" value="1"/>
</dbReference>
<sequence>MRRGAAPPWRQKPKKEEEKVGASSSNSSVPPWRQPAKPKELKHNALSLRATNDPGGKGKMMYAPPAGTGLRNDPEKESMFELDPQLKMAFRRNFLFIRRVFSFDTLFKPLPRPMANTLAHNFNFLTSIFTQFFDPRGIQNAQRSIGLGQEQVERKVK</sequence>
<evidence type="ECO:0000256" key="1">
    <source>
        <dbReference type="SAM" id="MobiDB-lite"/>
    </source>
</evidence>
<evidence type="ECO:0000313" key="3">
    <source>
        <dbReference type="Proteomes" id="UP001605036"/>
    </source>
</evidence>
<feature type="region of interest" description="Disordered" evidence="1">
    <location>
        <begin position="1"/>
        <end position="75"/>
    </location>
</feature>
<dbReference type="Proteomes" id="UP001605036">
    <property type="component" value="Unassembled WGS sequence"/>
</dbReference>
<organism evidence="2 3">
    <name type="scientific">Riccia fluitans</name>
    <dbReference type="NCBI Taxonomy" id="41844"/>
    <lineage>
        <taxon>Eukaryota</taxon>
        <taxon>Viridiplantae</taxon>
        <taxon>Streptophyta</taxon>
        <taxon>Embryophyta</taxon>
        <taxon>Marchantiophyta</taxon>
        <taxon>Marchantiopsida</taxon>
        <taxon>Marchantiidae</taxon>
        <taxon>Marchantiales</taxon>
        <taxon>Ricciaceae</taxon>
        <taxon>Riccia</taxon>
    </lineage>
</organism>
<gene>
    <name evidence="2" type="ORF">R1flu_000150</name>
</gene>
<reference evidence="2 3" key="1">
    <citation type="submission" date="2024-09" db="EMBL/GenBank/DDBJ databases">
        <title>Chromosome-scale assembly of Riccia fluitans.</title>
        <authorList>
            <person name="Paukszto L."/>
            <person name="Sawicki J."/>
            <person name="Karawczyk K."/>
            <person name="Piernik-Szablinska J."/>
            <person name="Szczecinska M."/>
            <person name="Mazdziarz M."/>
        </authorList>
    </citation>
    <scope>NUCLEOTIDE SEQUENCE [LARGE SCALE GENOMIC DNA]</scope>
    <source>
        <strain evidence="2">Rf_01</strain>
        <tissue evidence="2">Aerial parts of the thallus</tissue>
    </source>
</reference>
<dbReference type="EMBL" id="JBHFFA010000006">
    <property type="protein sequence ID" value="KAL2619945.1"/>
    <property type="molecule type" value="Genomic_DNA"/>
</dbReference>
<comment type="caution">
    <text evidence="2">The sequence shown here is derived from an EMBL/GenBank/DDBJ whole genome shotgun (WGS) entry which is preliminary data.</text>
</comment>
<name>A0ABD1XZM6_9MARC</name>
<accession>A0ABD1XZM6</accession>
<proteinExistence type="predicted"/>